<evidence type="ECO:0008006" key="4">
    <source>
        <dbReference type="Google" id="ProtNLM"/>
    </source>
</evidence>
<feature type="region of interest" description="Disordered" evidence="1">
    <location>
        <begin position="1"/>
        <end position="23"/>
    </location>
</feature>
<evidence type="ECO:0000313" key="2">
    <source>
        <dbReference type="EMBL" id="MCW6511532.1"/>
    </source>
</evidence>
<comment type="caution">
    <text evidence="2">The sequence shown here is derived from an EMBL/GenBank/DDBJ whole genome shotgun (WGS) entry which is preliminary data.</text>
</comment>
<dbReference type="Proteomes" id="UP001165667">
    <property type="component" value="Unassembled WGS sequence"/>
</dbReference>
<gene>
    <name evidence="2" type="ORF">M8523_26510</name>
</gene>
<proteinExistence type="predicted"/>
<dbReference type="RefSeq" id="WP_282587910.1">
    <property type="nucleotide sequence ID" value="NZ_JAMOIM010000028.1"/>
</dbReference>
<keyword evidence="3" id="KW-1185">Reference proteome</keyword>
<evidence type="ECO:0000313" key="3">
    <source>
        <dbReference type="Proteomes" id="UP001165667"/>
    </source>
</evidence>
<dbReference type="EMBL" id="JAMOIM010000028">
    <property type="protein sequence ID" value="MCW6511532.1"/>
    <property type="molecule type" value="Genomic_DNA"/>
</dbReference>
<sequence>MDTSIKVHQKKGRGRPATGRGPAVTSRLTDEIVAGLDAYSDRQPDPKPSRSEMIRKILEDRLVHEGLIPPANVAPAISTQIEALEDKIATIPDADEPSPEAAMNVMRKALAENDLANLKGRQPRPKRK</sequence>
<name>A0AA41Z8Z6_9HYPH</name>
<protein>
    <recommendedName>
        <fullName evidence="4">Ribbon-helix-helix protein CopG domain-containing protein</fullName>
    </recommendedName>
</protein>
<organism evidence="2 3">
    <name type="scientific">Lichenifustis flavocetrariae</name>
    <dbReference type="NCBI Taxonomy" id="2949735"/>
    <lineage>
        <taxon>Bacteria</taxon>
        <taxon>Pseudomonadati</taxon>
        <taxon>Pseudomonadota</taxon>
        <taxon>Alphaproteobacteria</taxon>
        <taxon>Hyphomicrobiales</taxon>
        <taxon>Lichenihabitantaceae</taxon>
        <taxon>Lichenifustis</taxon>
    </lineage>
</organism>
<dbReference type="AlphaFoldDB" id="A0AA41Z8Z6"/>
<accession>A0AA41Z8Z6</accession>
<reference evidence="2" key="1">
    <citation type="submission" date="2022-05" db="EMBL/GenBank/DDBJ databases">
        <authorList>
            <person name="Pankratov T."/>
        </authorList>
    </citation>
    <scope>NUCLEOTIDE SEQUENCE</scope>
    <source>
        <strain evidence="2">BP6-180914</strain>
    </source>
</reference>
<evidence type="ECO:0000256" key="1">
    <source>
        <dbReference type="SAM" id="MobiDB-lite"/>
    </source>
</evidence>